<feature type="transmembrane region" description="Helical" evidence="1">
    <location>
        <begin position="7"/>
        <end position="31"/>
    </location>
</feature>
<dbReference type="Proteomes" id="UP000262072">
    <property type="component" value="Unassembled WGS sequence"/>
</dbReference>
<evidence type="ECO:0000256" key="1">
    <source>
        <dbReference type="SAM" id="Phobius"/>
    </source>
</evidence>
<gene>
    <name evidence="2" type="ORF">TART1_2109</name>
</gene>
<evidence type="ECO:0000313" key="3">
    <source>
        <dbReference type="Proteomes" id="UP000262072"/>
    </source>
</evidence>
<proteinExistence type="predicted"/>
<feature type="transmembrane region" description="Helical" evidence="1">
    <location>
        <begin position="37"/>
        <end position="54"/>
    </location>
</feature>
<sequence>MYIVSSVICLIGAIIIRLYQDFLISISHVAYNANHNVYIYLLFFLAVLFAVLEGKMYRTKKYNLP</sequence>
<evidence type="ECO:0000313" key="2">
    <source>
        <dbReference type="EMBL" id="SYZ79282.1"/>
    </source>
</evidence>
<accession>A0A383TG03</accession>
<keyword evidence="1" id="KW-0472">Membrane</keyword>
<organism evidence="2 3">
    <name type="scientific">Trichococcus shcherbakoviae</name>
    <dbReference type="NCBI Taxonomy" id="2094020"/>
    <lineage>
        <taxon>Bacteria</taxon>
        <taxon>Bacillati</taxon>
        <taxon>Bacillota</taxon>
        <taxon>Bacilli</taxon>
        <taxon>Lactobacillales</taxon>
        <taxon>Carnobacteriaceae</taxon>
        <taxon>Trichococcus</taxon>
    </lineage>
</organism>
<keyword evidence="1" id="KW-1133">Transmembrane helix</keyword>
<keyword evidence="1" id="KW-0812">Transmembrane</keyword>
<protein>
    <submittedName>
        <fullName evidence="2">Uncharacterized protein</fullName>
    </submittedName>
</protein>
<reference evidence="3" key="1">
    <citation type="submission" date="2018-05" db="EMBL/GenBank/DDBJ databases">
        <authorList>
            <person name="Strepis N."/>
        </authorList>
    </citation>
    <scope>NUCLEOTIDE SEQUENCE [LARGE SCALE GENOMIC DNA]</scope>
</reference>
<dbReference type="AlphaFoldDB" id="A0A383TG03"/>
<name>A0A383TG03_9LACT</name>
<dbReference type="EMBL" id="UNRR01000027">
    <property type="protein sequence ID" value="SYZ79282.1"/>
    <property type="molecule type" value="Genomic_DNA"/>
</dbReference>